<evidence type="ECO:0000313" key="12">
    <source>
        <dbReference type="Proteomes" id="UP000041254"/>
    </source>
</evidence>
<dbReference type="InParanoid" id="A0A0G4GA25"/>
<dbReference type="VEuPathDB" id="CryptoDB:Vbra_9772"/>
<gene>
    <name evidence="11" type="ORF">Vbra_9772</name>
</gene>
<dbReference type="PANTHER" id="PTHR28259">
    <property type="entry name" value="FLUORIDE EXPORT PROTEIN 1-RELATED"/>
    <property type="match status" value="1"/>
</dbReference>
<feature type="transmembrane region" description="Helical" evidence="10">
    <location>
        <begin position="132"/>
        <end position="152"/>
    </location>
</feature>
<evidence type="ECO:0000256" key="5">
    <source>
        <dbReference type="ARBA" id="ARBA00022989"/>
    </source>
</evidence>
<comment type="catalytic activity">
    <reaction evidence="8">
        <text>fluoride(in) = fluoride(out)</text>
        <dbReference type="Rhea" id="RHEA:76159"/>
        <dbReference type="ChEBI" id="CHEBI:17051"/>
    </reaction>
    <physiologicalReaction direction="left-to-right" evidence="8">
        <dbReference type="Rhea" id="RHEA:76160"/>
    </physiologicalReaction>
</comment>
<evidence type="ECO:0000256" key="2">
    <source>
        <dbReference type="ARBA" id="ARBA00004651"/>
    </source>
</evidence>
<feature type="compositionally biased region" description="Basic and acidic residues" evidence="9">
    <location>
        <begin position="1"/>
        <end position="25"/>
    </location>
</feature>
<evidence type="ECO:0000256" key="3">
    <source>
        <dbReference type="ARBA" id="ARBA00022475"/>
    </source>
</evidence>
<accession>A0A0G4GA25</accession>
<keyword evidence="3" id="KW-1003">Cell membrane</keyword>
<organism evidence="11 12">
    <name type="scientific">Vitrella brassicaformis (strain CCMP3155)</name>
    <dbReference type="NCBI Taxonomy" id="1169540"/>
    <lineage>
        <taxon>Eukaryota</taxon>
        <taxon>Sar</taxon>
        <taxon>Alveolata</taxon>
        <taxon>Colpodellida</taxon>
        <taxon>Vitrellaceae</taxon>
        <taxon>Vitrella</taxon>
    </lineage>
</organism>
<proteinExistence type="inferred from homology"/>
<comment type="function">
    <text evidence="1">Fluoride channel required for the rapid expulsion of cytoplasmic fluoride.</text>
</comment>
<protein>
    <recommendedName>
        <fullName evidence="13">Fluoride ion transporter CrcB</fullName>
    </recommendedName>
</protein>
<evidence type="ECO:0000313" key="11">
    <source>
        <dbReference type="EMBL" id="CEM25707.1"/>
    </source>
</evidence>
<reference evidence="11 12" key="1">
    <citation type="submission" date="2014-11" db="EMBL/GenBank/DDBJ databases">
        <authorList>
            <person name="Zhu J."/>
            <person name="Qi W."/>
            <person name="Song R."/>
        </authorList>
    </citation>
    <scope>NUCLEOTIDE SEQUENCE [LARGE SCALE GENOMIC DNA]</scope>
</reference>
<feature type="compositionally biased region" description="Polar residues" evidence="9">
    <location>
        <begin position="28"/>
        <end position="40"/>
    </location>
</feature>
<feature type="transmembrane region" description="Helical" evidence="10">
    <location>
        <begin position="366"/>
        <end position="388"/>
    </location>
</feature>
<keyword evidence="5 10" id="KW-1133">Transmembrane helix</keyword>
<feature type="transmembrane region" description="Helical" evidence="10">
    <location>
        <begin position="298"/>
        <end position="321"/>
    </location>
</feature>
<keyword evidence="4 10" id="KW-0812">Transmembrane</keyword>
<dbReference type="Pfam" id="PF02537">
    <property type="entry name" value="CRCB"/>
    <property type="match status" value="2"/>
</dbReference>
<evidence type="ECO:0008006" key="13">
    <source>
        <dbReference type="Google" id="ProtNLM"/>
    </source>
</evidence>
<evidence type="ECO:0000256" key="8">
    <source>
        <dbReference type="ARBA" id="ARBA00035585"/>
    </source>
</evidence>
<keyword evidence="6 10" id="KW-0472">Membrane</keyword>
<dbReference type="OrthoDB" id="409792at2759"/>
<feature type="transmembrane region" description="Helical" evidence="10">
    <location>
        <begin position="427"/>
        <end position="451"/>
    </location>
</feature>
<comment type="similarity">
    <text evidence="7">Belongs to the fluoride channel Fluc/FEX (TC 1.A.43) family.</text>
</comment>
<feature type="transmembrane region" description="Helical" evidence="10">
    <location>
        <begin position="327"/>
        <end position="346"/>
    </location>
</feature>
<comment type="subcellular location">
    <subcellularLocation>
        <location evidence="2">Cell membrane</location>
        <topology evidence="2">Multi-pass membrane protein</topology>
    </subcellularLocation>
</comment>
<dbReference type="PANTHER" id="PTHR28259:SF1">
    <property type="entry name" value="FLUORIDE EXPORT PROTEIN 1-RELATED"/>
    <property type="match status" value="1"/>
</dbReference>
<evidence type="ECO:0000256" key="6">
    <source>
        <dbReference type="ARBA" id="ARBA00023136"/>
    </source>
</evidence>
<evidence type="ECO:0000256" key="1">
    <source>
        <dbReference type="ARBA" id="ARBA00002598"/>
    </source>
</evidence>
<evidence type="ECO:0000256" key="4">
    <source>
        <dbReference type="ARBA" id="ARBA00022692"/>
    </source>
</evidence>
<dbReference type="AlphaFoldDB" id="A0A0G4GA25"/>
<evidence type="ECO:0000256" key="7">
    <source>
        <dbReference type="ARBA" id="ARBA00035120"/>
    </source>
</evidence>
<evidence type="ECO:0000256" key="10">
    <source>
        <dbReference type="SAM" id="Phobius"/>
    </source>
</evidence>
<dbReference type="GO" id="GO:1903425">
    <property type="term" value="F:fluoride transmembrane transporter activity"/>
    <property type="evidence" value="ECO:0007669"/>
    <property type="project" value="TreeGrafter"/>
</dbReference>
<evidence type="ECO:0000256" key="9">
    <source>
        <dbReference type="SAM" id="MobiDB-lite"/>
    </source>
</evidence>
<dbReference type="STRING" id="1169540.A0A0G4GA25"/>
<dbReference type="Proteomes" id="UP000041254">
    <property type="component" value="Unassembled WGS sequence"/>
</dbReference>
<dbReference type="InterPro" id="IPR003691">
    <property type="entry name" value="FluC"/>
</dbReference>
<sequence length="453" mass="49275">MNREQKDESIRSADDCGLSNRRDIEANNGVTNSNGTSHPPTVQRRAFSRPKHDGFSGHSFEHTCRETIHVSLFAILGVLARQGTSQLFGPPLWNVMPPPLFSELPANALGSFTMGMAASAVERIKRATGPSVHLGVSTGFCGSFTTFASWMYRVIKHLADGQVVTALLMVMLGFHVSIMSFFVGKHAHLLLERMLEPTVAAVAEEKEEDTKTVQTGMVDTLSGQHKEAVDSMRGLHREMRGAVLRRSWSAILQLDSALENLLFVEDNRPPISRPDNNGDTTADAPAKMPTAEQRFHNGCLLLSGTAVFLICYGALVCAAIFDRSSYRFDIYWLPALLGPAGAIVRWQLGKVNKLPRFAGKFPLGTFLANVVATFANGVLSAVLLLYGYSLDELSGEFTVASMSGIDASLSTVSTFVAELHGLELWRAYVYGLLSVVVAVGVGIVPYGAVYWTM</sequence>
<feature type="region of interest" description="Disordered" evidence="9">
    <location>
        <begin position="1"/>
        <end position="52"/>
    </location>
</feature>
<dbReference type="OMA" id="LQSYGFW"/>
<name>A0A0G4GA25_VITBC</name>
<dbReference type="GO" id="GO:0005886">
    <property type="term" value="C:plasma membrane"/>
    <property type="evidence" value="ECO:0007669"/>
    <property type="project" value="UniProtKB-SubCell"/>
</dbReference>
<keyword evidence="12" id="KW-1185">Reference proteome</keyword>
<dbReference type="EMBL" id="CDMY01000603">
    <property type="protein sequence ID" value="CEM25707.1"/>
    <property type="molecule type" value="Genomic_DNA"/>
</dbReference>
<feature type="transmembrane region" description="Helical" evidence="10">
    <location>
        <begin position="164"/>
        <end position="184"/>
    </location>
</feature>